<evidence type="ECO:0000256" key="3">
    <source>
        <dbReference type="ARBA" id="ARBA00022475"/>
    </source>
</evidence>
<comment type="subcellular location">
    <subcellularLocation>
        <location evidence="1">Cell membrane</location>
        <topology evidence="1">Peripheral membrane protein</topology>
    </subcellularLocation>
</comment>
<evidence type="ECO:0000256" key="6">
    <source>
        <dbReference type="ARBA" id="ARBA00023136"/>
    </source>
</evidence>
<dbReference type="GO" id="GO:0019350">
    <property type="term" value="P:teichoic acid biosynthetic process"/>
    <property type="evidence" value="ECO:0007669"/>
    <property type="project" value="UniProtKB-KW"/>
</dbReference>
<dbReference type="PANTHER" id="PTHR37316:SF3">
    <property type="entry name" value="TEICHOIC ACID GLYCEROL-PHOSPHATE TRANSFERASE"/>
    <property type="match status" value="1"/>
</dbReference>
<dbReference type="InterPro" id="IPR043148">
    <property type="entry name" value="TagF_C"/>
</dbReference>
<keyword evidence="8" id="KW-1185">Reference proteome</keyword>
<dbReference type="PANTHER" id="PTHR37316">
    <property type="entry name" value="TEICHOIC ACID GLYCEROL-PHOSPHATE PRIMASE"/>
    <property type="match status" value="1"/>
</dbReference>
<dbReference type="AlphaFoldDB" id="A0A940YFK9"/>
<dbReference type="Gene3D" id="3.40.50.12580">
    <property type="match status" value="1"/>
</dbReference>
<keyword evidence="3" id="KW-1003">Cell membrane</keyword>
<proteinExistence type="inferred from homology"/>
<name>A0A940YFK9_9BURK</name>
<organism evidence="7 8">
    <name type="scientific">Ideonella aquatica</name>
    <dbReference type="NCBI Taxonomy" id="2824119"/>
    <lineage>
        <taxon>Bacteria</taxon>
        <taxon>Pseudomonadati</taxon>
        <taxon>Pseudomonadota</taxon>
        <taxon>Betaproteobacteria</taxon>
        <taxon>Burkholderiales</taxon>
        <taxon>Sphaerotilaceae</taxon>
        <taxon>Ideonella</taxon>
    </lineage>
</organism>
<dbReference type="SUPFAM" id="SSF53756">
    <property type="entry name" value="UDP-Glycosyltransferase/glycogen phosphorylase"/>
    <property type="match status" value="1"/>
</dbReference>
<keyword evidence="5" id="KW-0777">Teichoic acid biosynthesis</keyword>
<dbReference type="Gene3D" id="3.40.50.11820">
    <property type="match status" value="1"/>
</dbReference>
<evidence type="ECO:0000256" key="1">
    <source>
        <dbReference type="ARBA" id="ARBA00004202"/>
    </source>
</evidence>
<keyword evidence="4" id="KW-0808">Transferase</keyword>
<accession>A0A940YFK9</accession>
<evidence type="ECO:0000313" key="7">
    <source>
        <dbReference type="EMBL" id="MBQ0958434.1"/>
    </source>
</evidence>
<keyword evidence="6" id="KW-0472">Membrane</keyword>
<dbReference type="Proteomes" id="UP000678374">
    <property type="component" value="Unassembled WGS sequence"/>
</dbReference>
<dbReference type="EMBL" id="JAGQDE010000003">
    <property type="protein sequence ID" value="MBQ0958434.1"/>
    <property type="molecule type" value="Genomic_DNA"/>
</dbReference>
<dbReference type="GO" id="GO:0005886">
    <property type="term" value="C:plasma membrane"/>
    <property type="evidence" value="ECO:0007669"/>
    <property type="project" value="UniProtKB-SubCell"/>
</dbReference>
<dbReference type="RefSeq" id="WP_210800941.1">
    <property type="nucleotide sequence ID" value="NZ_JAGQDE010000003.1"/>
</dbReference>
<evidence type="ECO:0000256" key="2">
    <source>
        <dbReference type="ARBA" id="ARBA00010488"/>
    </source>
</evidence>
<sequence length="475" mass="52984">MHTLSPDTAASEATLPEWLPRLEAVEGFTGQLGQAIEQLVEAVVELRTASAPAPEAATAPEALLKRVQQLEAQWSLQQTLQDLERVSRFHHKTRSVVFVGTTYFGCNVKYGWLAFREQARRLGITLWWLPQTEQQLRDVQALGERCFPLNPAEWSAEHVSAALQAAVVVACDHLLNPNPYVPALLAGARTVQLWHGVSIKEIGLGNRPGLKQMNARVARVLATTGPFSRFIGTSAAQEGDFRRWFGLQRYEPIGYPRNDVLLREPTPEDLLNTDSATLQAMREARAAGRRVLLYAPTFRDARRGVWIIEAGLDRVARELQQRGDLLVVALHPVEAPMLPQLAPALPGVRFVAPRTDLYPLLREASALITDYSSVMFDFLLLDRPVLLFRPDHRDYQASSRTLDERKLNPLPGPVLADAHALLAQLKPKALAEDRRAADRRRLRQQLHDHLDGRSGERLAALLLDELSLALAATPH</sequence>
<dbReference type="GO" id="GO:0047355">
    <property type="term" value="F:CDP-glycerol glycerophosphotransferase activity"/>
    <property type="evidence" value="ECO:0007669"/>
    <property type="project" value="InterPro"/>
</dbReference>
<evidence type="ECO:0000256" key="5">
    <source>
        <dbReference type="ARBA" id="ARBA00022944"/>
    </source>
</evidence>
<protein>
    <submittedName>
        <fullName evidence="7">CDP-glycerol glycerophosphotransferase family protein</fullName>
    </submittedName>
</protein>
<dbReference type="Pfam" id="PF04464">
    <property type="entry name" value="Glyphos_transf"/>
    <property type="match status" value="1"/>
</dbReference>
<reference evidence="7" key="1">
    <citation type="submission" date="2021-04" db="EMBL/GenBank/DDBJ databases">
        <title>The genome sequence of Ideonella sp. 4Y11.</title>
        <authorList>
            <person name="Liu Y."/>
        </authorList>
    </citation>
    <scope>NUCLEOTIDE SEQUENCE</scope>
    <source>
        <strain evidence="7">4Y11</strain>
    </source>
</reference>
<dbReference type="InterPro" id="IPR043149">
    <property type="entry name" value="TagF_N"/>
</dbReference>
<gene>
    <name evidence="7" type="ORF">KAK06_05635</name>
</gene>
<comment type="similarity">
    <text evidence="2">Belongs to the CDP-glycerol glycerophosphotransferase family.</text>
</comment>
<evidence type="ECO:0000256" key="4">
    <source>
        <dbReference type="ARBA" id="ARBA00022679"/>
    </source>
</evidence>
<dbReference type="InterPro" id="IPR007554">
    <property type="entry name" value="Glycerophosphate_synth"/>
</dbReference>
<comment type="caution">
    <text evidence="7">The sequence shown here is derived from an EMBL/GenBank/DDBJ whole genome shotgun (WGS) entry which is preliminary data.</text>
</comment>
<dbReference type="InterPro" id="IPR051612">
    <property type="entry name" value="Teichoic_Acid_Biosynth"/>
</dbReference>
<evidence type="ECO:0000313" key="8">
    <source>
        <dbReference type="Proteomes" id="UP000678374"/>
    </source>
</evidence>